<keyword evidence="1" id="KW-0479">Metal-binding</keyword>
<dbReference type="InterPro" id="IPR002762">
    <property type="entry name" value="CbiX-like"/>
</dbReference>
<name>A0A1G6UIN6_9RHOB</name>
<evidence type="ECO:0000256" key="1">
    <source>
        <dbReference type="ARBA" id="ARBA00022723"/>
    </source>
</evidence>
<evidence type="ECO:0000313" key="4">
    <source>
        <dbReference type="Proteomes" id="UP000199344"/>
    </source>
</evidence>
<dbReference type="Pfam" id="PF01903">
    <property type="entry name" value="CbiX"/>
    <property type="match status" value="1"/>
</dbReference>
<keyword evidence="2" id="KW-0456">Lyase</keyword>
<protein>
    <submittedName>
        <fullName evidence="3">Sirohydrochlorin ferrochelatase</fullName>
    </submittedName>
</protein>
<evidence type="ECO:0000256" key="2">
    <source>
        <dbReference type="ARBA" id="ARBA00023239"/>
    </source>
</evidence>
<gene>
    <name evidence="3" type="ORF">SAMN05421538_101543</name>
</gene>
<dbReference type="AlphaFoldDB" id="A0A1G6UIN6"/>
<dbReference type="GO" id="GO:0046872">
    <property type="term" value="F:metal ion binding"/>
    <property type="evidence" value="ECO:0007669"/>
    <property type="project" value="UniProtKB-KW"/>
</dbReference>
<dbReference type="SUPFAM" id="SSF53800">
    <property type="entry name" value="Chelatase"/>
    <property type="match status" value="2"/>
</dbReference>
<dbReference type="CDD" id="cd03416">
    <property type="entry name" value="CbiX_SirB_N"/>
    <property type="match status" value="1"/>
</dbReference>
<dbReference type="PANTHER" id="PTHR33542">
    <property type="entry name" value="SIROHYDROCHLORIN FERROCHELATASE, CHLOROPLASTIC"/>
    <property type="match status" value="1"/>
</dbReference>
<keyword evidence="4" id="KW-1185">Reference proteome</keyword>
<sequence length="239" mass="24549">MPRPVIIVAHGQPSAPAPQQAAIEALAGTVAEVSDRKSVGATLAMPGALDEAVMRHGGALIYPMFMAEGWFTGTELPRRVTLAGGDPALILRPFGVDPALPALCEARIAQEAARQGWQASDTTLLLIAHGSQRARGSARGAEEMAANLRGAFGRVVTGFIEEAPFLADAARNLGPRAIALPFFATRAEHVTDDIPEALQSSGFAGPCLPPIGLADEVPALIAAALDRADAAIASAPPGA</sequence>
<dbReference type="STRING" id="591205.SAMN05421538_101543"/>
<dbReference type="EMBL" id="FNAH01000001">
    <property type="protein sequence ID" value="SDD40437.1"/>
    <property type="molecule type" value="Genomic_DNA"/>
</dbReference>
<organism evidence="3 4">
    <name type="scientific">Paracoccus isoporae</name>
    <dbReference type="NCBI Taxonomy" id="591205"/>
    <lineage>
        <taxon>Bacteria</taxon>
        <taxon>Pseudomonadati</taxon>
        <taxon>Pseudomonadota</taxon>
        <taxon>Alphaproteobacteria</taxon>
        <taxon>Rhodobacterales</taxon>
        <taxon>Paracoccaceae</taxon>
        <taxon>Paracoccus</taxon>
    </lineage>
</organism>
<dbReference type="GO" id="GO:0016829">
    <property type="term" value="F:lyase activity"/>
    <property type="evidence" value="ECO:0007669"/>
    <property type="project" value="UniProtKB-KW"/>
</dbReference>
<evidence type="ECO:0000313" key="3">
    <source>
        <dbReference type="EMBL" id="SDD40437.1"/>
    </source>
</evidence>
<dbReference type="InterPro" id="IPR050963">
    <property type="entry name" value="Sirohydro_Cobaltochel/CbiX"/>
</dbReference>
<reference evidence="3 4" key="1">
    <citation type="submission" date="2016-10" db="EMBL/GenBank/DDBJ databases">
        <authorList>
            <person name="de Groot N.N."/>
        </authorList>
    </citation>
    <scope>NUCLEOTIDE SEQUENCE [LARGE SCALE GENOMIC DNA]</scope>
    <source>
        <strain evidence="3 4">DSM 22220</strain>
    </source>
</reference>
<accession>A0A1G6UIN6</accession>
<dbReference type="Gene3D" id="3.40.50.1400">
    <property type="match status" value="2"/>
</dbReference>
<dbReference type="PANTHER" id="PTHR33542:SF3">
    <property type="entry name" value="SIROHYDROCHLORIN FERROCHELATASE, CHLOROPLASTIC"/>
    <property type="match status" value="1"/>
</dbReference>
<dbReference type="RefSeq" id="WP_090520579.1">
    <property type="nucleotide sequence ID" value="NZ_FNAH01000001.1"/>
</dbReference>
<proteinExistence type="predicted"/>
<dbReference type="OrthoDB" id="7346027at2"/>
<dbReference type="Proteomes" id="UP000199344">
    <property type="component" value="Unassembled WGS sequence"/>
</dbReference>